<proteinExistence type="predicted"/>
<evidence type="ECO:0000313" key="3">
    <source>
        <dbReference type="EMBL" id="GCA79691.1"/>
    </source>
</evidence>
<organism evidence="3 4">
    <name type="scientific">Microcystis aeruginosa NIES-2521</name>
    <dbReference type="NCBI Taxonomy" id="2303983"/>
    <lineage>
        <taxon>Bacteria</taxon>
        <taxon>Bacillati</taxon>
        <taxon>Cyanobacteriota</taxon>
        <taxon>Cyanophyceae</taxon>
        <taxon>Oscillatoriophycideae</taxon>
        <taxon>Chroococcales</taxon>
        <taxon>Microcystaceae</taxon>
        <taxon>Microcystis</taxon>
    </lineage>
</organism>
<protein>
    <recommendedName>
        <fullName evidence="2">Ice-binding protein C-terminal domain-containing protein</fullName>
    </recommendedName>
</protein>
<dbReference type="Pfam" id="PF07589">
    <property type="entry name" value="PEP-CTERM"/>
    <property type="match status" value="1"/>
</dbReference>
<dbReference type="AlphaFoldDB" id="A0A5A5S2K2"/>
<evidence type="ECO:0000256" key="1">
    <source>
        <dbReference type="SAM" id="SignalP"/>
    </source>
</evidence>
<name>A0A5A5S2K2_MICAE</name>
<dbReference type="EMBL" id="BHVQ01000016">
    <property type="protein sequence ID" value="GCA79691.1"/>
    <property type="molecule type" value="Genomic_DNA"/>
</dbReference>
<evidence type="ECO:0000259" key="2">
    <source>
        <dbReference type="Pfam" id="PF07589"/>
    </source>
</evidence>
<evidence type="ECO:0000313" key="4">
    <source>
        <dbReference type="Proteomes" id="UP000324689"/>
    </source>
</evidence>
<sequence>MMTTNKLTKILTGVAVFGIASAIAAPAQAIGITGTLGWSNGTSDFFSDVNPGAGDTFSVTFSPDNITLISTATGVFNPEFDPASPPYIATTTATGNFIYNSANQTGLAAGEFRYELTGGPLAFVFPDPNGGSGASVTWATGTTFRGFFDTPNSVEFEVEGPLPTITGIAEIPPHFVVDDVLQFGDGVGPDGGVYDAQVEVSVPEPGTILGILAVGGLGLVSRLKKQK</sequence>
<feature type="chain" id="PRO_5023083765" description="Ice-binding protein C-terminal domain-containing protein" evidence="1">
    <location>
        <begin position="30"/>
        <end position="227"/>
    </location>
</feature>
<keyword evidence="1" id="KW-0732">Signal</keyword>
<gene>
    <name evidence="3" type="ORF">MiTs_01685</name>
</gene>
<dbReference type="RefSeq" id="WP_253852327.1">
    <property type="nucleotide sequence ID" value="NZ_BHVQ01000016.1"/>
</dbReference>
<feature type="signal peptide" evidence="1">
    <location>
        <begin position="1"/>
        <end position="29"/>
    </location>
</feature>
<dbReference type="Proteomes" id="UP000324689">
    <property type="component" value="Unassembled WGS sequence"/>
</dbReference>
<feature type="domain" description="Ice-binding protein C-terminal" evidence="2">
    <location>
        <begin position="201"/>
        <end position="225"/>
    </location>
</feature>
<dbReference type="InterPro" id="IPR013424">
    <property type="entry name" value="Ice-binding_C"/>
</dbReference>
<comment type="caution">
    <text evidence="3">The sequence shown here is derived from an EMBL/GenBank/DDBJ whole genome shotgun (WGS) entry which is preliminary data.</text>
</comment>
<reference evidence="3 4" key="1">
    <citation type="submission" date="2018-09" db="EMBL/GenBank/DDBJ databases">
        <title>Evolutionary history of phycoerythrin pigmentation in the water bloom-forming cyanobacterium Microcystis aeruginosa.</title>
        <authorList>
            <person name="Tanabe Y."/>
            <person name="Tanabe Y."/>
            <person name="Yamaguchi H."/>
        </authorList>
    </citation>
    <scope>NUCLEOTIDE SEQUENCE [LARGE SCALE GENOMIC DNA]</scope>
    <source>
        <strain evidence="3 4">NIES-2521</strain>
    </source>
</reference>
<accession>A0A5A5S2K2</accession>
<dbReference type="NCBIfam" id="TIGR02595">
    <property type="entry name" value="PEP_CTERM"/>
    <property type="match status" value="1"/>
</dbReference>